<dbReference type="GO" id="GO:0008168">
    <property type="term" value="F:methyltransferase activity"/>
    <property type="evidence" value="ECO:0007669"/>
    <property type="project" value="UniProtKB-KW"/>
</dbReference>
<evidence type="ECO:0000256" key="2">
    <source>
        <dbReference type="ARBA" id="ARBA00022679"/>
    </source>
</evidence>
<comment type="caution">
    <text evidence="4">The sequence shown here is derived from an EMBL/GenBank/DDBJ whole genome shotgun (WGS) entry which is preliminary data.</text>
</comment>
<keyword evidence="5" id="KW-1185">Reference proteome</keyword>
<dbReference type="CDD" id="cd02440">
    <property type="entry name" value="AdoMet_MTases"/>
    <property type="match status" value="1"/>
</dbReference>
<dbReference type="AlphaFoldDB" id="M2PN70"/>
<evidence type="ECO:0000313" key="5">
    <source>
        <dbReference type="Proteomes" id="UP000011758"/>
    </source>
</evidence>
<dbReference type="InterPro" id="IPR029063">
    <property type="entry name" value="SAM-dependent_MTases_sf"/>
</dbReference>
<keyword evidence="1" id="KW-0489">Methyltransferase</keyword>
<sequence length="236" mass="27839">MSYQQFAYYYDSLMDPQFYNDYEDFILKHTDADFFLELGCGTGEIAIRLLKKEKSILATDLSEDMLYIASEKASSEGLCLDVQQADMIDFQVTHPVDCVLCLCDSLNYIIDKNDIIKVFSNVYQALKPKGIFIFDINSMYKCNIILDNYHEESHDEDYDFYWDVTSNNRGDIYHHIIINDLENNEQIDEIHHQKTYELDIYKSLLDNTGFTYEIFSDFDKYNEESERLIFVCRKGE</sequence>
<dbReference type="RefSeq" id="WP_004802250.1">
    <property type="nucleotide sequence ID" value="NZ_KB446647.1"/>
</dbReference>
<dbReference type="BioCyc" id="ECAT999415-HMP:GTTI-814-MONOMER"/>
<dbReference type="Proteomes" id="UP000011758">
    <property type="component" value="Unassembled WGS sequence"/>
</dbReference>
<proteinExistence type="predicted"/>
<evidence type="ECO:0000256" key="1">
    <source>
        <dbReference type="ARBA" id="ARBA00022603"/>
    </source>
</evidence>
<dbReference type="Gene3D" id="3.40.50.150">
    <property type="entry name" value="Vaccinia Virus protein VP39"/>
    <property type="match status" value="1"/>
</dbReference>
<accession>M2PN70</accession>
<dbReference type="PANTHER" id="PTHR43861:SF1">
    <property type="entry name" value="TRANS-ACONITATE 2-METHYLTRANSFERASE"/>
    <property type="match status" value="1"/>
</dbReference>
<feature type="domain" description="Methyltransferase" evidence="3">
    <location>
        <begin position="36"/>
        <end position="130"/>
    </location>
</feature>
<organism evidence="4 5">
    <name type="scientific">Eggerthia catenaformis OT 569 = DSM 20559</name>
    <dbReference type="NCBI Taxonomy" id="999415"/>
    <lineage>
        <taxon>Bacteria</taxon>
        <taxon>Bacillati</taxon>
        <taxon>Bacillota</taxon>
        <taxon>Erysipelotrichia</taxon>
        <taxon>Erysipelotrichales</taxon>
        <taxon>Coprobacillaceae</taxon>
        <taxon>Eggerthia</taxon>
    </lineage>
</organism>
<evidence type="ECO:0000313" key="4">
    <source>
        <dbReference type="EMBL" id="EMD17014.1"/>
    </source>
</evidence>
<reference evidence="4 5" key="1">
    <citation type="submission" date="2013-02" db="EMBL/GenBank/DDBJ databases">
        <title>The Genome Sequence of Lactobacillus catenaformis F0143.</title>
        <authorList>
            <consortium name="The Broad Institute Genome Sequencing Platform"/>
            <person name="Earl A."/>
            <person name="Ward D."/>
            <person name="Feldgarden M."/>
            <person name="Gevers D."/>
            <person name="Izard J."/>
            <person name="Blanton J.M."/>
            <person name="Mathney J."/>
            <person name="Dewhirst F.E."/>
            <person name="Young S.K."/>
            <person name="Zeng Q."/>
            <person name="Gargeya S."/>
            <person name="Fitzgerald M."/>
            <person name="Haas B."/>
            <person name="Abouelleil A."/>
            <person name="Alvarado L."/>
            <person name="Arachchi H.M."/>
            <person name="Berlin A."/>
            <person name="Chapman S.B."/>
            <person name="Gearin G."/>
            <person name="Goldberg J."/>
            <person name="Griggs A."/>
            <person name="Gujja S."/>
            <person name="Hansen M."/>
            <person name="Heiman D."/>
            <person name="Howarth C."/>
            <person name="Larimer J."/>
            <person name="Lui A."/>
            <person name="MacDonald P.J.P."/>
            <person name="McCowen C."/>
            <person name="Montmayeur A."/>
            <person name="Murphy C."/>
            <person name="Neiman D."/>
            <person name="Pearson M."/>
            <person name="Priest M."/>
            <person name="Roberts A."/>
            <person name="Saif S."/>
            <person name="Shea T."/>
            <person name="Sisk P."/>
            <person name="Stolte C."/>
            <person name="Sykes S."/>
            <person name="Wortman J."/>
            <person name="Nusbaum C."/>
            <person name="Birren B."/>
        </authorList>
    </citation>
    <scope>NUCLEOTIDE SEQUENCE [LARGE SCALE GENOMIC DNA]</scope>
    <source>
        <strain evidence="4 5">OT 569</strain>
    </source>
</reference>
<dbReference type="SUPFAM" id="SSF53335">
    <property type="entry name" value="S-adenosyl-L-methionine-dependent methyltransferases"/>
    <property type="match status" value="1"/>
</dbReference>
<dbReference type="GO" id="GO:0032259">
    <property type="term" value="P:methylation"/>
    <property type="evidence" value="ECO:0007669"/>
    <property type="project" value="UniProtKB-KW"/>
</dbReference>
<dbReference type="Pfam" id="PF13649">
    <property type="entry name" value="Methyltransf_25"/>
    <property type="match status" value="1"/>
</dbReference>
<keyword evidence="2" id="KW-0808">Transferase</keyword>
<name>M2PN70_9FIRM</name>
<dbReference type="eggNOG" id="COG2226">
    <property type="taxonomic scope" value="Bacteria"/>
</dbReference>
<dbReference type="InterPro" id="IPR041698">
    <property type="entry name" value="Methyltransf_25"/>
</dbReference>
<dbReference type="OrthoDB" id="9811589at2"/>
<gene>
    <name evidence="4" type="ORF">HMPREF9943_00792</name>
</gene>
<dbReference type="Gene3D" id="2.20.25.110">
    <property type="entry name" value="S-adenosyl-L-methionine-dependent methyltransferases"/>
    <property type="match status" value="1"/>
</dbReference>
<dbReference type="EMBL" id="AGEJ01000012">
    <property type="protein sequence ID" value="EMD17014.1"/>
    <property type="molecule type" value="Genomic_DNA"/>
</dbReference>
<protein>
    <recommendedName>
        <fullName evidence="3">Methyltransferase domain-containing protein</fullName>
    </recommendedName>
</protein>
<dbReference type="PANTHER" id="PTHR43861">
    <property type="entry name" value="TRANS-ACONITATE 2-METHYLTRANSFERASE-RELATED"/>
    <property type="match status" value="1"/>
</dbReference>
<dbReference type="STRING" id="999415.HMPREF9943_00792"/>
<evidence type="ECO:0000259" key="3">
    <source>
        <dbReference type="Pfam" id="PF13649"/>
    </source>
</evidence>